<dbReference type="AlphaFoldDB" id="A0A1Z4EGE9"/>
<dbReference type="OrthoDB" id="4381973at2"/>
<gene>
    <name evidence="1" type="ORF">MSG_01895</name>
</gene>
<sequence>MPSPIPASDYQQFAKETYSGDNLAQLNSVLSVVGSMVSSYTRGRGFTDGTPADDLKAVIMTATARMLKNPNGIRSESMGPFMTQYDQAVFNWTLSELTVMDRYRVKAQ</sequence>
<evidence type="ECO:0000313" key="2">
    <source>
        <dbReference type="Proteomes" id="UP000217736"/>
    </source>
</evidence>
<organism evidence="1 2">
    <name type="scientific">Mycobacterium shigaense</name>
    <dbReference type="NCBI Taxonomy" id="722731"/>
    <lineage>
        <taxon>Bacteria</taxon>
        <taxon>Bacillati</taxon>
        <taxon>Actinomycetota</taxon>
        <taxon>Actinomycetes</taxon>
        <taxon>Mycobacteriales</taxon>
        <taxon>Mycobacteriaceae</taxon>
        <taxon>Mycobacterium</taxon>
        <taxon>Mycobacterium simiae complex</taxon>
    </lineage>
</organism>
<dbReference type="RefSeq" id="WP_096439044.1">
    <property type="nucleotide sequence ID" value="NZ_AP018164.1"/>
</dbReference>
<evidence type="ECO:0000313" key="1">
    <source>
        <dbReference type="EMBL" id="BAX92048.1"/>
    </source>
</evidence>
<name>A0A1Z4EGE9_9MYCO</name>
<reference evidence="2" key="1">
    <citation type="submission" date="2017-06" db="EMBL/GenBank/DDBJ databases">
        <title>Complete Genome Sequence of Mycobacterium shigaense.</title>
        <authorList>
            <person name="Fukano H."/>
            <person name="Yoshida M."/>
            <person name="Kazumi Y."/>
            <person name="Ogura Y."/>
            <person name="Mitarai S."/>
            <person name="Hayashi T."/>
            <person name="Hoshino Y."/>
        </authorList>
    </citation>
    <scope>NUCLEOTIDE SEQUENCE [LARGE SCALE GENOMIC DNA]</scope>
    <source>
        <strain evidence="2">UN-152</strain>
    </source>
</reference>
<accession>A0A1Z4EGE9</accession>
<dbReference type="EMBL" id="AP018164">
    <property type="protein sequence ID" value="BAX92048.1"/>
    <property type="molecule type" value="Genomic_DNA"/>
</dbReference>
<proteinExistence type="predicted"/>
<dbReference type="KEGG" id="mshg:MSG_01895"/>
<dbReference type="Proteomes" id="UP000217736">
    <property type="component" value="Chromosome"/>
</dbReference>
<keyword evidence="2" id="KW-1185">Reference proteome</keyword>
<protein>
    <submittedName>
        <fullName evidence="1">Uncharacterized protein</fullName>
    </submittedName>
</protein>